<accession>A0AB73RA51</accession>
<name>A0AB73RA51_9BACI</name>
<protein>
    <submittedName>
        <fullName evidence="1">Uncharacterized protein</fullName>
    </submittedName>
</protein>
<sequence length="240" mass="27433">MYNNETYLPFYNNSYNPMLNPIEYYRQYQQQSYAAQSFNRDEYSYYPMVYNESPIDIFTEDIAITHFERTIYTPRACFSIQQGLHENDNRQNKKLEQELASFPVPEVRAKKCHKETCVKDPITGKKHCTTISYYCGSETRTTTHKFVFVIGYPTSVTQAAENRLKNCFYLAVKTATEIINSEGPGAVASGGTAIAFLVSKALLAAEATFKTCVLGYTETKDLATLLSYNIEHRTSTSNWH</sequence>
<dbReference type="AlphaFoldDB" id="A0AB73RA51"/>
<organism evidence="1">
    <name type="scientific">Bacillus toyonensis</name>
    <dbReference type="NCBI Taxonomy" id="155322"/>
    <lineage>
        <taxon>Bacteria</taxon>
        <taxon>Bacillati</taxon>
        <taxon>Bacillota</taxon>
        <taxon>Bacilli</taxon>
        <taxon>Bacillales</taxon>
        <taxon>Bacillaceae</taxon>
        <taxon>Bacillus</taxon>
        <taxon>Bacillus cereus group</taxon>
    </lineage>
</organism>
<proteinExistence type="predicted"/>
<evidence type="ECO:0000313" key="1">
    <source>
        <dbReference type="EMBL" id="PEI87687.1"/>
    </source>
</evidence>
<dbReference type="EMBL" id="NUEH01000011">
    <property type="protein sequence ID" value="PEI87687.1"/>
    <property type="molecule type" value="Genomic_DNA"/>
</dbReference>
<dbReference type="Proteomes" id="UP000220969">
    <property type="component" value="Unassembled WGS sequence"/>
</dbReference>
<dbReference type="RefSeq" id="WP_098164327.1">
    <property type="nucleotide sequence ID" value="NZ_NUEH01000011.1"/>
</dbReference>
<reference evidence="1" key="1">
    <citation type="submission" date="2017-09" db="EMBL/GenBank/DDBJ databases">
        <title>Large-scale bioinformatics analysis of Bacillus genomes uncovers conserved roles of natural products in bacterial physiology.</title>
        <authorList>
            <consortium name="Agbiome Team Llc"/>
            <person name="Bleich R.M."/>
            <person name="Kirk G.J."/>
            <person name="Santa Maria K.C."/>
            <person name="Allen S.E."/>
            <person name="Farag S."/>
            <person name="Shank E.A."/>
            <person name="Bowers A."/>
        </authorList>
    </citation>
    <scope>NUCLEOTIDE SEQUENCE</scope>
    <source>
        <strain evidence="1">AFS005430</strain>
    </source>
</reference>
<comment type="caution">
    <text evidence="1">The sequence shown here is derived from an EMBL/GenBank/DDBJ whole genome shotgun (WGS) entry which is preliminary data.</text>
</comment>
<gene>
    <name evidence="1" type="ORF">CN678_08190</name>
</gene>